<feature type="domain" description="Hedgehog/Intein (Hint)" evidence="1">
    <location>
        <begin position="133"/>
        <end position="216"/>
    </location>
</feature>
<dbReference type="EMBL" id="SBLC01000016">
    <property type="protein sequence ID" value="RWY40418.1"/>
    <property type="molecule type" value="Genomic_DNA"/>
</dbReference>
<organism evidence="2 3">
    <name type="scientific">Falsigemmobacter intermedius</name>
    <dbReference type="NCBI Taxonomy" id="1553448"/>
    <lineage>
        <taxon>Bacteria</taxon>
        <taxon>Pseudomonadati</taxon>
        <taxon>Pseudomonadota</taxon>
        <taxon>Alphaproteobacteria</taxon>
        <taxon>Rhodobacterales</taxon>
        <taxon>Paracoccaceae</taxon>
        <taxon>Falsigemmobacter</taxon>
    </lineage>
</organism>
<dbReference type="Proteomes" id="UP000287168">
    <property type="component" value="Unassembled WGS sequence"/>
</dbReference>
<reference evidence="2 3" key="1">
    <citation type="journal article" date="2015" name="Int. J. Syst. Evol. Microbiol.">
        <title>Gemmobacter intermedius sp. nov., isolated from a white stork (Ciconia ciconia).</title>
        <authorList>
            <person name="Kampfer P."/>
            <person name="Jerzak L."/>
            <person name="Wilharm G."/>
            <person name="Golke J."/>
            <person name="Busse H.J."/>
            <person name="Glaeser S.P."/>
        </authorList>
    </citation>
    <scope>NUCLEOTIDE SEQUENCE [LARGE SCALE GENOMIC DNA]</scope>
    <source>
        <strain evidence="2 3">119/4</strain>
    </source>
</reference>
<dbReference type="InterPro" id="IPR036844">
    <property type="entry name" value="Hint_dom_sf"/>
</dbReference>
<evidence type="ECO:0000313" key="2">
    <source>
        <dbReference type="EMBL" id="RWY40418.1"/>
    </source>
</evidence>
<dbReference type="AlphaFoldDB" id="A0A3S3V237"/>
<dbReference type="OrthoDB" id="6305173at2"/>
<dbReference type="InterPro" id="IPR028992">
    <property type="entry name" value="Hedgehog/Intein_dom"/>
</dbReference>
<evidence type="ECO:0000259" key="1">
    <source>
        <dbReference type="Pfam" id="PF13403"/>
    </source>
</evidence>
<protein>
    <recommendedName>
        <fullName evidence="1">Hedgehog/Intein (Hint) domain-containing protein</fullName>
    </recommendedName>
</protein>
<keyword evidence="3" id="KW-1185">Reference proteome</keyword>
<evidence type="ECO:0000313" key="3">
    <source>
        <dbReference type="Proteomes" id="UP000287168"/>
    </source>
</evidence>
<gene>
    <name evidence="2" type="ORF">EP867_12150</name>
</gene>
<name>A0A3S3V237_9RHOB</name>
<accession>A0A3S3V237</accession>
<proteinExistence type="predicted"/>
<dbReference type="SUPFAM" id="SSF51294">
    <property type="entry name" value="Hedgehog/intein (Hint) domain"/>
    <property type="match status" value="1"/>
</dbReference>
<comment type="caution">
    <text evidence="2">The sequence shown here is derived from an EMBL/GenBank/DDBJ whole genome shotgun (WGS) entry which is preliminary data.</text>
</comment>
<sequence length="258" mass="27438">MAAAMTCSMAGPVMTCFMAAPARIPCRAVRARIPFMAARAAISSSPQPAIWWLTFRPPRAKATSSICRSITMRKRCAVTMKPAPLRPMPPPLAWLRAEQAGGVLHAVGGLRLTSDGSTPVDPFLLNTDNTGVVCFAAGTRIRTLRGPVAVEALRIGDLLATRDAGWQPLRWVSSQEVSKRALDDQPQFNPVRIPAGAFGGGCPRAIFTSPASIVCCSALRKGLNMSYPPKTSADVPVFPRPDQTAHSAISTCSLTAIT</sequence>
<dbReference type="Pfam" id="PF13403">
    <property type="entry name" value="Hint_2"/>
    <property type="match status" value="1"/>
</dbReference>